<dbReference type="GO" id="GO:0016491">
    <property type="term" value="F:oxidoreductase activity"/>
    <property type="evidence" value="ECO:0007669"/>
    <property type="project" value="UniProtKB-KW"/>
</dbReference>
<feature type="chain" id="PRO_5017269820" evidence="6">
    <location>
        <begin position="32"/>
        <end position="536"/>
    </location>
</feature>
<dbReference type="EMBL" id="RBDX01000011">
    <property type="protein sequence ID" value="RKN08381.1"/>
    <property type="molecule type" value="Genomic_DNA"/>
</dbReference>
<evidence type="ECO:0000256" key="4">
    <source>
        <dbReference type="ARBA" id="ARBA00023004"/>
    </source>
</evidence>
<keyword evidence="5" id="KW-0411">Iron-sulfur</keyword>
<dbReference type="PROSITE" id="PS51318">
    <property type="entry name" value="TAT"/>
    <property type="match status" value="1"/>
</dbReference>
<evidence type="ECO:0000313" key="9">
    <source>
        <dbReference type="Proteomes" id="UP000268652"/>
    </source>
</evidence>
<dbReference type="SUPFAM" id="SSF51905">
    <property type="entry name" value="FAD/NAD(P)-binding domain"/>
    <property type="match status" value="1"/>
</dbReference>
<protein>
    <submittedName>
        <fullName evidence="7">FAD-dependent oxidoreductase</fullName>
    </submittedName>
</protein>
<dbReference type="Pfam" id="PF12831">
    <property type="entry name" value="FAD_oxidored"/>
    <property type="match status" value="1"/>
</dbReference>
<dbReference type="GO" id="GO:0051539">
    <property type="term" value="F:4 iron, 4 sulfur cluster binding"/>
    <property type="evidence" value="ECO:0007669"/>
    <property type="project" value="UniProtKB-KW"/>
</dbReference>
<keyword evidence="2" id="KW-0479">Metal-binding</keyword>
<comment type="caution">
    <text evidence="7">The sequence shown here is derived from an EMBL/GenBank/DDBJ whole genome shotgun (WGS) entry which is preliminary data.</text>
</comment>
<dbReference type="GO" id="GO:0046872">
    <property type="term" value="F:metal ion binding"/>
    <property type="evidence" value="ECO:0007669"/>
    <property type="project" value="UniProtKB-KW"/>
</dbReference>
<dbReference type="InterPro" id="IPR039650">
    <property type="entry name" value="HdrA-like"/>
</dbReference>
<evidence type="ECO:0000256" key="5">
    <source>
        <dbReference type="ARBA" id="ARBA00023014"/>
    </source>
</evidence>
<evidence type="ECO:0000256" key="6">
    <source>
        <dbReference type="SAM" id="SignalP"/>
    </source>
</evidence>
<dbReference type="Gene3D" id="3.50.50.60">
    <property type="entry name" value="FAD/NAD(P)-binding domain"/>
    <property type="match status" value="1"/>
</dbReference>
<organism evidence="7 10">
    <name type="scientific">Streptomyces radicis</name>
    <dbReference type="NCBI Taxonomy" id="1750517"/>
    <lineage>
        <taxon>Bacteria</taxon>
        <taxon>Bacillati</taxon>
        <taxon>Actinomycetota</taxon>
        <taxon>Actinomycetes</taxon>
        <taxon>Kitasatosporales</taxon>
        <taxon>Streptomycetaceae</taxon>
        <taxon>Streptomyces</taxon>
    </lineage>
</organism>
<dbReference type="InterPro" id="IPR036188">
    <property type="entry name" value="FAD/NAD-bd_sf"/>
</dbReference>
<dbReference type="PANTHER" id="PTHR43498:SF1">
    <property type="entry name" value="COB--COM HETERODISULFIDE REDUCTASE IRON-SULFUR SUBUNIT A"/>
    <property type="match status" value="1"/>
</dbReference>
<dbReference type="PANTHER" id="PTHR43498">
    <property type="entry name" value="FERREDOXIN:COB-COM HETERODISULFIDE REDUCTASE SUBUNIT A"/>
    <property type="match status" value="1"/>
</dbReference>
<reference evidence="9 10" key="1">
    <citation type="submission" date="2018-09" db="EMBL/GenBank/DDBJ databases">
        <title>Streptomyces sp. nov. DS1-2, an endophytic actinomycete isolated from roots of Dendrobium scabrilingue.</title>
        <authorList>
            <person name="Kuncharoen N."/>
            <person name="Kudo T."/>
            <person name="Ohkuma M."/>
            <person name="Yuki M."/>
            <person name="Tanasupawat S."/>
        </authorList>
    </citation>
    <scope>NUCLEOTIDE SEQUENCE [LARGE SCALE GENOMIC DNA]</scope>
    <source>
        <strain evidence="7 10">AZ1-7</strain>
        <strain evidence="8 9">DS1-2</strain>
    </source>
</reference>
<dbReference type="Proteomes" id="UP000268652">
    <property type="component" value="Unassembled WGS sequence"/>
</dbReference>
<evidence type="ECO:0000256" key="1">
    <source>
        <dbReference type="ARBA" id="ARBA00022485"/>
    </source>
</evidence>
<dbReference type="EMBL" id="RBDY01000011">
    <property type="protein sequence ID" value="RKN21585.1"/>
    <property type="molecule type" value="Genomic_DNA"/>
</dbReference>
<evidence type="ECO:0000313" key="10">
    <source>
        <dbReference type="Proteomes" id="UP000275024"/>
    </source>
</evidence>
<evidence type="ECO:0000256" key="2">
    <source>
        <dbReference type="ARBA" id="ARBA00022723"/>
    </source>
</evidence>
<keyword evidence="3" id="KW-0560">Oxidoreductase</keyword>
<dbReference type="InterPro" id="IPR006311">
    <property type="entry name" value="TAT_signal"/>
</dbReference>
<keyword evidence="1" id="KW-0004">4Fe-4S</keyword>
<keyword evidence="4" id="KW-0408">Iron</keyword>
<keyword evidence="6" id="KW-0732">Signal</keyword>
<dbReference type="Proteomes" id="UP000275024">
    <property type="component" value="Unassembled WGS sequence"/>
</dbReference>
<evidence type="ECO:0000313" key="7">
    <source>
        <dbReference type="EMBL" id="RKN08381.1"/>
    </source>
</evidence>
<dbReference type="OrthoDB" id="287984at2"/>
<gene>
    <name evidence="8" type="ORF">D7318_16655</name>
    <name evidence="7" type="ORF">D7319_15790</name>
</gene>
<accession>A0A3A9W5A0</accession>
<sequence length="536" mass="57796">MTPPMERRRFLTAAATAATAGALAAAPAARAGTTAVPRAESYDAVVYGATLAGIMAALRLSRRGYTTCVLEPTNHIGGVVSGGLVKTDIPNTIGALAGLTRTSFFDAIGAHYGVGSPAQYRFEPKVARLIARRLLDEAGAVIRKNQRINGPADLTLNGRRIESVRSSAGWVTARFFIDASYEGDLMAAAGVPYHVGRESSATYDESYAGFRPNSVLRRGLFNPNTGYPVGPVPTGAEGDADEKVQAYNFRGVLTQAADRLPFPRPEGYDPADYTHLRSLLEYRGITGMTQMVGTTAAIPGGKHQTNQGLFIGYDLPGASWEYPDGSWARREEIIAQQARWHQGMQYWLANDPSLPESFRADTATWGLPADEFTDSPHGAGFPHQLYIREGRRMKGAHVLTQHDLFAPNNTKSTSVACWQYGLDCHTVQLYPDGTRYLIGEGSLTGEEGNVLVDLYQIPAESLFPSSGSIDNLTVPICFSASHVAYLSPRMEPNYGMLGEAAGELAAQSIARNQPVQSYRYADLAASLEEFGSVLAT</sequence>
<evidence type="ECO:0000313" key="8">
    <source>
        <dbReference type="EMBL" id="RKN21585.1"/>
    </source>
</evidence>
<feature type="signal peptide" evidence="6">
    <location>
        <begin position="1"/>
        <end position="31"/>
    </location>
</feature>
<name>A0A3A9W5A0_9ACTN</name>
<keyword evidence="9" id="KW-1185">Reference proteome</keyword>
<evidence type="ECO:0000256" key="3">
    <source>
        <dbReference type="ARBA" id="ARBA00023002"/>
    </source>
</evidence>
<dbReference type="AlphaFoldDB" id="A0A3A9W5A0"/>
<proteinExistence type="predicted"/>